<evidence type="ECO:0000256" key="2">
    <source>
        <dbReference type="HAMAP-Rule" id="MF_01477"/>
    </source>
</evidence>
<dbReference type="AlphaFoldDB" id="A0A9D1GG53"/>
<comment type="caution">
    <text evidence="3">The sequence shown here is derived from an EMBL/GenBank/DDBJ whole genome shotgun (WGS) entry which is preliminary data.</text>
</comment>
<dbReference type="InterPro" id="IPR004394">
    <property type="entry name" value="Iojap/RsfS/C7orf30"/>
</dbReference>
<comment type="subcellular location">
    <subcellularLocation>
        <location evidence="2">Cytoplasm</location>
    </subcellularLocation>
</comment>
<dbReference type="Proteomes" id="UP000886722">
    <property type="component" value="Unassembled WGS sequence"/>
</dbReference>
<dbReference type="Gene3D" id="3.30.460.10">
    <property type="entry name" value="Beta Polymerase, domain 2"/>
    <property type="match status" value="1"/>
</dbReference>
<dbReference type="SUPFAM" id="SSF81301">
    <property type="entry name" value="Nucleotidyltransferase"/>
    <property type="match status" value="1"/>
</dbReference>
<dbReference type="PANTHER" id="PTHR21043">
    <property type="entry name" value="IOJAP SUPERFAMILY ORTHOLOG"/>
    <property type="match status" value="1"/>
</dbReference>
<evidence type="ECO:0000313" key="3">
    <source>
        <dbReference type="EMBL" id="HIT40236.1"/>
    </source>
</evidence>
<sequence length="119" mass="13493">MKENQDLIQTIIEGIQEKKGKQIVTADLSEIESSSAQYFIICQGGSPAQVAAIADSVRETTLQKIGVKPFNYDGYKNAQWIVIDYGHIYVHIFQPEPRKYYNLEELWSDAKLTALPDVE</sequence>
<dbReference type="EMBL" id="DVKT01000069">
    <property type="protein sequence ID" value="HIT40236.1"/>
    <property type="molecule type" value="Genomic_DNA"/>
</dbReference>
<organism evidence="3 4">
    <name type="scientific">Candidatus Caccoplasma intestinavium</name>
    <dbReference type="NCBI Taxonomy" id="2840716"/>
    <lineage>
        <taxon>Bacteria</taxon>
        <taxon>Pseudomonadati</taxon>
        <taxon>Bacteroidota</taxon>
        <taxon>Bacteroidia</taxon>
        <taxon>Bacteroidales</taxon>
        <taxon>Bacteroidaceae</taxon>
        <taxon>Bacteroidaceae incertae sedis</taxon>
        <taxon>Candidatus Caccoplasma</taxon>
    </lineage>
</organism>
<keyword evidence="2" id="KW-0678">Repressor</keyword>
<gene>
    <name evidence="2 3" type="primary">rsfS</name>
    <name evidence="3" type="ORF">IAD06_09415</name>
</gene>
<comment type="similarity">
    <text evidence="1 2">Belongs to the Iojap/RsfS family.</text>
</comment>
<dbReference type="Pfam" id="PF02410">
    <property type="entry name" value="RsfS"/>
    <property type="match status" value="1"/>
</dbReference>
<protein>
    <recommendedName>
        <fullName evidence="2">Ribosomal silencing factor RsfS</fullName>
    </recommendedName>
</protein>
<dbReference type="NCBIfam" id="TIGR00090">
    <property type="entry name" value="rsfS_iojap_ybeB"/>
    <property type="match status" value="1"/>
</dbReference>
<dbReference type="GO" id="GO:0005737">
    <property type="term" value="C:cytoplasm"/>
    <property type="evidence" value="ECO:0007669"/>
    <property type="project" value="UniProtKB-SubCell"/>
</dbReference>
<dbReference type="GO" id="GO:0090071">
    <property type="term" value="P:negative regulation of ribosome biogenesis"/>
    <property type="evidence" value="ECO:0007669"/>
    <property type="project" value="UniProtKB-UniRule"/>
</dbReference>
<evidence type="ECO:0000256" key="1">
    <source>
        <dbReference type="ARBA" id="ARBA00010574"/>
    </source>
</evidence>
<dbReference type="GO" id="GO:0042256">
    <property type="term" value="P:cytosolic ribosome assembly"/>
    <property type="evidence" value="ECO:0007669"/>
    <property type="project" value="UniProtKB-UniRule"/>
</dbReference>
<keyword evidence="2" id="KW-0963">Cytoplasm</keyword>
<evidence type="ECO:0000313" key="4">
    <source>
        <dbReference type="Proteomes" id="UP000886722"/>
    </source>
</evidence>
<comment type="subunit">
    <text evidence="2">Interacts with ribosomal protein uL14 (rplN).</text>
</comment>
<dbReference type="GO" id="GO:0043023">
    <property type="term" value="F:ribosomal large subunit binding"/>
    <property type="evidence" value="ECO:0007669"/>
    <property type="project" value="TreeGrafter"/>
</dbReference>
<name>A0A9D1GG53_9BACT</name>
<dbReference type="HAMAP" id="MF_01477">
    <property type="entry name" value="Iojap_RsfS"/>
    <property type="match status" value="1"/>
</dbReference>
<reference evidence="3" key="2">
    <citation type="journal article" date="2021" name="PeerJ">
        <title>Extensive microbial diversity within the chicken gut microbiome revealed by metagenomics and culture.</title>
        <authorList>
            <person name="Gilroy R."/>
            <person name="Ravi A."/>
            <person name="Getino M."/>
            <person name="Pursley I."/>
            <person name="Horton D.L."/>
            <person name="Alikhan N.F."/>
            <person name="Baker D."/>
            <person name="Gharbi K."/>
            <person name="Hall N."/>
            <person name="Watson M."/>
            <person name="Adriaenssens E.M."/>
            <person name="Foster-Nyarko E."/>
            <person name="Jarju S."/>
            <person name="Secka A."/>
            <person name="Antonio M."/>
            <person name="Oren A."/>
            <person name="Chaudhuri R.R."/>
            <person name="La Ragione R."/>
            <person name="Hildebrand F."/>
            <person name="Pallen M.J."/>
        </authorList>
    </citation>
    <scope>NUCLEOTIDE SEQUENCE</scope>
    <source>
        <strain evidence="3">21143</strain>
    </source>
</reference>
<comment type="function">
    <text evidence="2">Functions as a ribosomal silencing factor. Interacts with ribosomal protein uL14 (rplN), blocking formation of intersubunit bridge B8. Prevents association of the 30S and 50S ribosomal subunits and the formation of functional ribosomes, thus repressing translation.</text>
</comment>
<dbReference type="InterPro" id="IPR043519">
    <property type="entry name" value="NT_sf"/>
</dbReference>
<dbReference type="PANTHER" id="PTHR21043:SF0">
    <property type="entry name" value="MITOCHONDRIAL ASSEMBLY OF RIBOSOMAL LARGE SUBUNIT PROTEIN 1"/>
    <property type="match status" value="1"/>
</dbReference>
<keyword evidence="2" id="KW-0810">Translation regulation</keyword>
<dbReference type="GO" id="GO:0017148">
    <property type="term" value="P:negative regulation of translation"/>
    <property type="evidence" value="ECO:0007669"/>
    <property type="project" value="UniProtKB-UniRule"/>
</dbReference>
<reference evidence="3" key="1">
    <citation type="submission" date="2020-10" db="EMBL/GenBank/DDBJ databases">
        <authorList>
            <person name="Gilroy R."/>
        </authorList>
    </citation>
    <scope>NUCLEOTIDE SEQUENCE</scope>
    <source>
        <strain evidence="3">21143</strain>
    </source>
</reference>
<proteinExistence type="inferred from homology"/>
<accession>A0A9D1GG53</accession>